<evidence type="ECO:0000313" key="1">
    <source>
        <dbReference type="EMBL" id="PIO30071.1"/>
    </source>
</evidence>
<dbReference type="OrthoDB" id="9908525at2759"/>
<dbReference type="Proteomes" id="UP000228934">
    <property type="component" value="Unassembled WGS sequence"/>
</dbReference>
<accession>A0A2G9RS74</accession>
<gene>
    <name evidence="1" type="ORF">AB205_0136500</name>
</gene>
<dbReference type="InterPro" id="IPR035901">
    <property type="entry name" value="GIY-YIG_endonuc_sf"/>
</dbReference>
<reference evidence="2" key="1">
    <citation type="journal article" date="2017" name="Nat. Commun.">
        <title>The North American bullfrog draft genome provides insight into hormonal regulation of long noncoding RNA.</title>
        <authorList>
            <person name="Hammond S.A."/>
            <person name="Warren R.L."/>
            <person name="Vandervalk B.P."/>
            <person name="Kucuk E."/>
            <person name="Khan H."/>
            <person name="Gibb E.A."/>
            <person name="Pandoh P."/>
            <person name="Kirk H."/>
            <person name="Zhao Y."/>
            <person name="Jones M."/>
            <person name="Mungall A.J."/>
            <person name="Coope R."/>
            <person name="Pleasance S."/>
            <person name="Moore R.A."/>
            <person name="Holt R.A."/>
            <person name="Round J.M."/>
            <person name="Ohora S."/>
            <person name="Walle B.V."/>
            <person name="Veldhoen N."/>
            <person name="Helbing C.C."/>
            <person name="Birol I."/>
        </authorList>
    </citation>
    <scope>NUCLEOTIDE SEQUENCE [LARGE SCALE GENOMIC DNA]</scope>
</reference>
<sequence>MSQHISGNITSNCYVGSHSHVNRRQRSHLSFDTSNLSSAVQIGQRLAVIGDEFNRAYEARIPNKMAHIIRESMYVRPCLQAPCGISVCR</sequence>
<dbReference type="SUPFAM" id="SSF82771">
    <property type="entry name" value="GIY-YIG endonuclease"/>
    <property type="match status" value="1"/>
</dbReference>
<protein>
    <submittedName>
        <fullName evidence="1">Uncharacterized protein</fullName>
    </submittedName>
</protein>
<proteinExistence type="predicted"/>
<evidence type="ECO:0000313" key="2">
    <source>
        <dbReference type="Proteomes" id="UP000228934"/>
    </source>
</evidence>
<keyword evidence="2" id="KW-1185">Reference proteome</keyword>
<dbReference type="EMBL" id="KV932757">
    <property type="protein sequence ID" value="PIO30071.1"/>
    <property type="molecule type" value="Genomic_DNA"/>
</dbReference>
<organism evidence="1 2">
    <name type="scientific">Aquarana catesbeiana</name>
    <name type="common">American bullfrog</name>
    <name type="synonym">Rana catesbeiana</name>
    <dbReference type="NCBI Taxonomy" id="8400"/>
    <lineage>
        <taxon>Eukaryota</taxon>
        <taxon>Metazoa</taxon>
        <taxon>Chordata</taxon>
        <taxon>Craniata</taxon>
        <taxon>Vertebrata</taxon>
        <taxon>Euteleostomi</taxon>
        <taxon>Amphibia</taxon>
        <taxon>Batrachia</taxon>
        <taxon>Anura</taxon>
        <taxon>Neobatrachia</taxon>
        <taxon>Ranoidea</taxon>
        <taxon>Ranidae</taxon>
        <taxon>Aquarana</taxon>
    </lineage>
</organism>
<dbReference type="AlphaFoldDB" id="A0A2G9RS74"/>
<name>A0A2G9RS74_AQUCT</name>